<dbReference type="EMBL" id="MW353175">
    <property type="protein sequence ID" value="QQO91725.1"/>
    <property type="molecule type" value="Genomic_DNA"/>
</dbReference>
<evidence type="ECO:0000313" key="1">
    <source>
        <dbReference type="EMBL" id="QQO91725.1"/>
    </source>
</evidence>
<protein>
    <submittedName>
        <fullName evidence="1">Uncharacterized protein</fullName>
    </submittedName>
</protein>
<evidence type="ECO:0000313" key="2">
    <source>
        <dbReference type="Proteomes" id="UP000595566"/>
    </source>
</evidence>
<keyword evidence="2" id="KW-1185">Reference proteome</keyword>
<accession>A0A7T8IWJ7</accession>
<reference evidence="1 2" key="1">
    <citation type="submission" date="2020-12" db="EMBL/GenBank/DDBJ databases">
        <title>Dynamics of Baltic Sea phages driven by environmental changes.</title>
        <authorList>
            <person name="Hoetzinger M."/>
            <person name="Nilsson E."/>
            <person name="Holmfeldt K."/>
        </authorList>
    </citation>
    <scope>NUCLEOTIDE SEQUENCE [LARGE SCALE GENOMIC DNA]</scope>
</reference>
<name>A0A7T8IWJ7_9CAUD</name>
<organism evidence="1 2">
    <name type="scientific">Flavobacterium phage vB_FspM_immuto_2-6A</name>
    <dbReference type="NCBI Taxonomy" id="2801477"/>
    <lineage>
        <taxon>Viruses</taxon>
        <taxon>Duplodnaviria</taxon>
        <taxon>Heunggongvirae</taxon>
        <taxon>Uroviricota</taxon>
        <taxon>Caudoviricetes</taxon>
        <taxon>Immutovirus</taxon>
        <taxon>Immutovirus immuto</taxon>
    </lineage>
</organism>
<proteinExistence type="predicted"/>
<gene>
    <name evidence="1" type="ORF">immuto26A_46</name>
</gene>
<sequence>MAETENMYDIWWWVSKVIASCKDINHINSAERLIQNFWRMFNDAQLTSKLQAELDYKIEQLVNRINVNE</sequence>
<dbReference type="Proteomes" id="UP000595566">
    <property type="component" value="Segment"/>
</dbReference>